<dbReference type="SUPFAM" id="SSF54427">
    <property type="entry name" value="NTF2-like"/>
    <property type="match status" value="1"/>
</dbReference>
<evidence type="ECO:0000259" key="1">
    <source>
        <dbReference type="Pfam" id="PF14534"/>
    </source>
</evidence>
<evidence type="ECO:0000313" key="3">
    <source>
        <dbReference type="Proteomes" id="UP000198990"/>
    </source>
</evidence>
<keyword evidence="3" id="KW-1185">Reference proteome</keyword>
<name>A0A1H7G8F5_9FLAO</name>
<dbReference type="RefSeq" id="WP_091619016.1">
    <property type="nucleotide sequence ID" value="NZ_FNZN01000001.1"/>
</dbReference>
<dbReference type="Pfam" id="PF14534">
    <property type="entry name" value="DUF4440"/>
    <property type="match status" value="1"/>
</dbReference>
<feature type="domain" description="DUF4440" evidence="1">
    <location>
        <begin position="33"/>
        <end position="143"/>
    </location>
</feature>
<dbReference type="AlphaFoldDB" id="A0A1H7G8F5"/>
<gene>
    <name evidence="2" type="ORF">SAMN04488008_101296</name>
</gene>
<dbReference type="OrthoDB" id="1357763at2"/>
<dbReference type="InterPro" id="IPR032710">
    <property type="entry name" value="NTF2-like_dom_sf"/>
</dbReference>
<dbReference type="InterPro" id="IPR027843">
    <property type="entry name" value="DUF4440"/>
</dbReference>
<proteinExistence type="predicted"/>
<dbReference type="Gene3D" id="3.10.450.50">
    <property type="match status" value="1"/>
</dbReference>
<dbReference type="Proteomes" id="UP000198990">
    <property type="component" value="Unassembled WGS sequence"/>
</dbReference>
<dbReference type="EMBL" id="FNZN01000001">
    <property type="protein sequence ID" value="SEK33737.1"/>
    <property type="molecule type" value="Genomic_DNA"/>
</dbReference>
<sequence>MSLFKIVIIITLVLVSNILKGQDAENKALYDTIMDLDKTYFTAYNDCDMKTQSEFYDDDIEFYHDMGGLATDKAELLKSIEKNICGKVTRTLIEESVEVHPIKDFGAVQIGMHKFYNNQEPNAISKPTKFIVIWKNTDTKWLMSRVISLH</sequence>
<dbReference type="STRING" id="228957.SAMN04488008_101296"/>
<protein>
    <recommendedName>
        <fullName evidence="1">DUF4440 domain-containing protein</fullName>
    </recommendedName>
</protein>
<accession>A0A1H7G8F5</accession>
<evidence type="ECO:0000313" key="2">
    <source>
        <dbReference type="EMBL" id="SEK33737.1"/>
    </source>
</evidence>
<reference evidence="3" key="1">
    <citation type="submission" date="2016-10" db="EMBL/GenBank/DDBJ databases">
        <authorList>
            <person name="Varghese N."/>
            <person name="Submissions S."/>
        </authorList>
    </citation>
    <scope>NUCLEOTIDE SEQUENCE [LARGE SCALE GENOMIC DNA]</scope>
    <source>
        <strain evidence="3">DSM 16471</strain>
    </source>
</reference>
<organism evidence="2 3">
    <name type="scientific">Maribacter orientalis</name>
    <dbReference type="NCBI Taxonomy" id="228957"/>
    <lineage>
        <taxon>Bacteria</taxon>
        <taxon>Pseudomonadati</taxon>
        <taxon>Bacteroidota</taxon>
        <taxon>Flavobacteriia</taxon>
        <taxon>Flavobacteriales</taxon>
        <taxon>Flavobacteriaceae</taxon>
        <taxon>Maribacter</taxon>
    </lineage>
</organism>